<protein>
    <recommendedName>
        <fullName evidence="5">TrbL/VirB6 plasmid conjugal transfer protein</fullName>
    </recommendedName>
</protein>
<dbReference type="OrthoDB" id="3569062at2"/>
<sequence length="360" mass="37152">MSAAPPVDCGMFDVSCQTAQAVESAFEGVTRSIAEGAADLIVQTSTWWATSDSVDPTDPVVVTAQGATRQIVLAILVGSVLVQATRLVISRKAEPLAMVATGLVRFLIVSALGLTLLHFGLRAGDAFSRDVLDDATGRFATFMEQQLARGEIDNVMVTLLVSLLSAVLSCVQWLLMIMRQAGLLVMAAMLPLAASGSLTRSTRGWLGRLIPWILAVGIYKPAAAFIYYIGFSYLSSSATRVSSQVAVQLSGVMVLLLAVLAMPVLLKFFAWTGGQIGGSSGGSAVLAAAGALAMTSGARSAVERARQQELTGPGSGTPPPQGAVPTGAGMVHPVATAAVLGSQIVGMAGRGMTGDGRESR</sequence>
<feature type="transmembrane region" description="Helical" evidence="2">
    <location>
        <begin position="276"/>
        <end position="298"/>
    </location>
</feature>
<accession>A0A1G8CDX1</accession>
<evidence type="ECO:0000313" key="3">
    <source>
        <dbReference type="EMBL" id="SDH43635.1"/>
    </source>
</evidence>
<keyword evidence="4" id="KW-1185">Reference proteome</keyword>
<feature type="transmembrane region" description="Helical" evidence="2">
    <location>
        <begin position="246"/>
        <end position="270"/>
    </location>
</feature>
<evidence type="ECO:0000256" key="1">
    <source>
        <dbReference type="SAM" id="MobiDB-lite"/>
    </source>
</evidence>
<proteinExistence type="predicted"/>
<dbReference type="Proteomes" id="UP000198967">
    <property type="component" value="Unassembled WGS sequence"/>
</dbReference>
<evidence type="ECO:0008006" key="5">
    <source>
        <dbReference type="Google" id="ProtNLM"/>
    </source>
</evidence>
<keyword evidence="2" id="KW-0472">Membrane</keyword>
<reference evidence="3 4" key="1">
    <citation type="submission" date="2016-10" db="EMBL/GenBank/DDBJ databases">
        <authorList>
            <person name="de Groot N.N."/>
        </authorList>
    </citation>
    <scope>NUCLEOTIDE SEQUENCE [LARGE SCALE GENOMIC DNA]</scope>
    <source>
        <strain evidence="3 4">CGMCC 4.3143</strain>
    </source>
</reference>
<feature type="transmembrane region" description="Helical" evidence="2">
    <location>
        <begin position="181"/>
        <end position="198"/>
    </location>
</feature>
<dbReference type="RefSeq" id="WP_143030241.1">
    <property type="nucleotide sequence ID" value="NZ_FNBE01000022.1"/>
</dbReference>
<keyword evidence="2" id="KW-1133">Transmembrane helix</keyword>
<gene>
    <name evidence="3" type="ORF">SAMN05216377_12270</name>
</gene>
<name>A0A1G8CDX1_PSEOR</name>
<feature type="region of interest" description="Disordered" evidence="1">
    <location>
        <begin position="303"/>
        <end position="328"/>
    </location>
</feature>
<dbReference type="Pfam" id="PF19590">
    <property type="entry name" value="TrbL_3"/>
    <property type="match status" value="1"/>
</dbReference>
<dbReference type="EMBL" id="FNBE01000022">
    <property type="protein sequence ID" value="SDH43635.1"/>
    <property type="molecule type" value="Genomic_DNA"/>
</dbReference>
<keyword evidence="2" id="KW-0812">Transmembrane</keyword>
<feature type="transmembrane region" description="Helical" evidence="2">
    <location>
        <begin position="71"/>
        <end position="89"/>
    </location>
</feature>
<feature type="transmembrane region" description="Helical" evidence="2">
    <location>
        <begin position="96"/>
        <end position="121"/>
    </location>
</feature>
<dbReference type="InterPro" id="IPR045782">
    <property type="entry name" value="TrbL_3"/>
</dbReference>
<dbReference type="STRING" id="366584.SAMN05216377_12270"/>
<dbReference type="AlphaFoldDB" id="A0A1G8CDX1"/>
<evidence type="ECO:0000256" key="2">
    <source>
        <dbReference type="SAM" id="Phobius"/>
    </source>
</evidence>
<organism evidence="3 4">
    <name type="scientific">Pseudonocardia oroxyli</name>
    <dbReference type="NCBI Taxonomy" id="366584"/>
    <lineage>
        <taxon>Bacteria</taxon>
        <taxon>Bacillati</taxon>
        <taxon>Actinomycetota</taxon>
        <taxon>Actinomycetes</taxon>
        <taxon>Pseudonocardiales</taxon>
        <taxon>Pseudonocardiaceae</taxon>
        <taxon>Pseudonocardia</taxon>
    </lineage>
</organism>
<evidence type="ECO:0000313" key="4">
    <source>
        <dbReference type="Proteomes" id="UP000198967"/>
    </source>
</evidence>
<feature type="transmembrane region" description="Helical" evidence="2">
    <location>
        <begin position="155"/>
        <end position="174"/>
    </location>
</feature>
<feature type="transmembrane region" description="Helical" evidence="2">
    <location>
        <begin position="210"/>
        <end position="234"/>
    </location>
</feature>